<dbReference type="Ensembl" id="ENSJHYT00000006046.1">
    <property type="protein sequence ID" value="ENSJHYP00000004922.1"/>
    <property type="gene ID" value="ENSJHYG00000004042.1"/>
</dbReference>
<reference evidence="3" key="2">
    <citation type="submission" date="2025-09" db="UniProtKB">
        <authorList>
            <consortium name="Ensembl"/>
        </authorList>
    </citation>
    <scope>IDENTIFICATION</scope>
</reference>
<evidence type="ECO:0000256" key="2">
    <source>
        <dbReference type="SAM" id="SignalP"/>
    </source>
</evidence>
<reference evidence="3" key="1">
    <citation type="submission" date="2025-08" db="UniProtKB">
        <authorList>
            <consortium name="Ensembl"/>
        </authorList>
    </citation>
    <scope>IDENTIFICATION</scope>
</reference>
<sequence>MWPLSLFWFFSICSALSAMCHTGLPSPDGCQSSRSQAATRLGIKVEIFFIVWKRGAWLMQMAAPKAQSPGEGEPRVIWPRGPWQEGN</sequence>
<feature type="region of interest" description="Disordered" evidence="1">
    <location>
        <begin position="64"/>
        <end position="87"/>
    </location>
</feature>
<protein>
    <recommendedName>
        <fullName evidence="5">Secreted protein</fullName>
    </recommendedName>
</protein>
<keyword evidence="4" id="KW-1185">Reference proteome</keyword>
<dbReference type="AlphaFoldDB" id="A0A8C5IIL9"/>
<evidence type="ECO:0000313" key="3">
    <source>
        <dbReference type="Ensembl" id="ENSJHYP00000004922.1"/>
    </source>
</evidence>
<dbReference type="Proteomes" id="UP000694408">
    <property type="component" value="Unplaced"/>
</dbReference>
<keyword evidence="2" id="KW-0732">Signal</keyword>
<organism evidence="3 4">
    <name type="scientific">Junco hyemalis</name>
    <name type="common">Dark-eyed junco</name>
    <dbReference type="NCBI Taxonomy" id="40217"/>
    <lineage>
        <taxon>Eukaryota</taxon>
        <taxon>Metazoa</taxon>
        <taxon>Chordata</taxon>
        <taxon>Craniata</taxon>
        <taxon>Vertebrata</taxon>
        <taxon>Euteleostomi</taxon>
        <taxon>Archelosauria</taxon>
        <taxon>Archosauria</taxon>
        <taxon>Dinosauria</taxon>
        <taxon>Saurischia</taxon>
        <taxon>Theropoda</taxon>
        <taxon>Coelurosauria</taxon>
        <taxon>Aves</taxon>
        <taxon>Neognathae</taxon>
        <taxon>Neoaves</taxon>
        <taxon>Telluraves</taxon>
        <taxon>Australaves</taxon>
        <taxon>Passeriformes</taxon>
        <taxon>Passerellidae</taxon>
        <taxon>Junco</taxon>
    </lineage>
</organism>
<evidence type="ECO:0000313" key="4">
    <source>
        <dbReference type="Proteomes" id="UP000694408"/>
    </source>
</evidence>
<proteinExistence type="predicted"/>
<evidence type="ECO:0008006" key="5">
    <source>
        <dbReference type="Google" id="ProtNLM"/>
    </source>
</evidence>
<accession>A0A8C5IIL9</accession>
<feature type="chain" id="PRO_5034700203" description="Secreted protein" evidence="2">
    <location>
        <begin position="19"/>
        <end position="87"/>
    </location>
</feature>
<evidence type="ECO:0000256" key="1">
    <source>
        <dbReference type="SAM" id="MobiDB-lite"/>
    </source>
</evidence>
<name>A0A8C5IIL9_JUNHY</name>
<feature type="signal peptide" evidence="2">
    <location>
        <begin position="1"/>
        <end position="18"/>
    </location>
</feature>